<reference evidence="5" key="1">
    <citation type="journal article" date="2019" name="Int. J. Syst. Evol. Microbiol.">
        <title>The Global Catalogue of Microorganisms (GCM) 10K type strain sequencing project: providing services to taxonomists for standard genome sequencing and annotation.</title>
        <authorList>
            <consortium name="The Broad Institute Genomics Platform"/>
            <consortium name="The Broad Institute Genome Sequencing Center for Infectious Disease"/>
            <person name="Wu L."/>
            <person name="Ma J."/>
        </authorList>
    </citation>
    <scope>NUCLEOTIDE SEQUENCE [LARGE SCALE GENOMIC DNA]</scope>
    <source>
        <strain evidence="5">KACC 12507</strain>
    </source>
</reference>
<dbReference type="InterPro" id="IPR003107">
    <property type="entry name" value="HAT"/>
</dbReference>
<dbReference type="EMBL" id="JBHSGU010000029">
    <property type="protein sequence ID" value="MFC4701800.1"/>
    <property type="molecule type" value="Genomic_DNA"/>
</dbReference>
<dbReference type="InterPro" id="IPR011990">
    <property type="entry name" value="TPR-like_helical_dom_sf"/>
</dbReference>
<dbReference type="InterPro" id="IPR014266">
    <property type="entry name" value="PEP-CTERM_TPR_PrsT"/>
</dbReference>
<dbReference type="InterPro" id="IPR051012">
    <property type="entry name" value="CellSynth/LPSAsmb/PSIAsmb"/>
</dbReference>
<dbReference type="SUPFAM" id="SSF48452">
    <property type="entry name" value="TPR-like"/>
    <property type="match status" value="5"/>
</dbReference>
<dbReference type="InterPro" id="IPR019734">
    <property type="entry name" value="TPR_rpt"/>
</dbReference>
<dbReference type="Proteomes" id="UP001595897">
    <property type="component" value="Unassembled WGS sequence"/>
</dbReference>
<name>A0ABV9M1L6_9ALTE</name>
<dbReference type="PANTHER" id="PTHR45586">
    <property type="entry name" value="TPR REPEAT-CONTAINING PROTEIN PA4667"/>
    <property type="match status" value="1"/>
</dbReference>
<dbReference type="Pfam" id="PF01535">
    <property type="entry name" value="PPR"/>
    <property type="match status" value="1"/>
</dbReference>
<dbReference type="SMART" id="SM00386">
    <property type="entry name" value="HAT"/>
    <property type="match status" value="2"/>
</dbReference>
<keyword evidence="1" id="KW-0677">Repeat</keyword>
<keyword evidence="5" id="KW-1185">Reference proteome</keyword>
<protein>
    <submittedName>
        <fullName evidence="4">XrtA/PEP-CTERM system TPR-repeat protein PrsT</fullName>
    </submittedName>
</protein>
<sequence length="922" mass="102802">MKHIFLVILIVPFLSLAQVEDNYEKANIAFSENQFDEAYIYLKNSLNEDANHLPSKILMGKVLAISFIYDDAIDEFFEALSAGADPNLVIDFLGNALLVEGRFEEAIGLSSSGLSTKNRALLSAIQAKANSSLGNSDEARSQFEQAINLDASNSAIFDAYAKFELSLDNIDAAISLSQRAIALDMNNVEAYRTLANAYSENSDVENYLASLIKGLEIDDTQPLLLRDLVSAYVKLERFEDAEQVLNKILSSSSANPMARLLLSWVQAQLGKNELSQNTLEDLVNYLSLIDSDSVATGDGLIYIAGLANYASGNIEAARQNLQTYITKQPQNFNASILLSDIYENEGSVPSAIAVLEKFRDRANTDIEFADKLCSLYIKARLNHKCTSLVSQLKKTFSSDDRLIVIEAKVLAARGKIDEALGKLDTVQAESERVTVEKAILALKVNKFEEAEALIKSLLVSGERNNDYLNVLAGVYIKKGDSQQAQALVNEILDKNPSHYSARFNQASLFASANRFTDSKRILEILNTEQPRELQVLLLLAKVEKGLGNLEQALVYVENALDISAELSQAKIEQAEIYGLLGNYKRALQILNPLVKDNFLDPDYLARRADLLIRMNDLSAAKRDLDTLFGIFANDGNELLQLSYFQRRANDRQGALKSIDRALELSPQAYFPLLEKVKLSLELGELDAAKSTMRVLKNTHDNTADIAMLRGDVMMAENQFDKATEAYQDAIEQDPNFGQALLKRYELAKRGFQTDQFIKFAEDHLATNSNANLMKHLLGDLYLEINQADAAKKHYSELLTQTRYRNLAYIMNNLANIYINEGDYQNAYELALKANERLPNNQAITDTLGWSLVKLNRLDSGLNYLRQAFAMSTADPAVRYHIGYTLAKLGRKSEAIRELTNLLEQFGDFKERPLAEDLLASLT</sequence>
<evidence type="ECO:0000313" key="5">
    <source>
        <dbReference type="Proteomes" id="UP001595897"/>
    </source>
</evidence>
<evidence type="ECO:0000313" key="4">
    <source>
        <dbReference type="EMBL" id="MFC4701800.1"/>
    </source>
</evidence>
<accession>A0ABV9M1L6</accession>
<dbReference type="InterPro" id="IPR002885">
    <property type="entry name" value="PPR_rpt"/>
</dbReference>
<dbReference type="NCBIfam" id="TIGR02917">
    <property type="entry name" value="PEP_TPR_lipo"/>
    <property type="match status" value="1"/>
</dbReference>
<dbReference type="Gene3D" id="1.25.40.10">
    <property type="entry name" value="Tetratricopeptide repeat domain"/>
    <property type="match status" value="4"/>
</dbReference>
<evidence type="ECO:0000256" key="2">
    <source>
        <dbReference type="ARBA" id="ARBA00022803"/>
    </source>
</evidence>
<dbReference type="Pfam" id="PF13181">
    <property type="entry name" value="TPR_8"/>
    <property type="match status" value="2"/>
</dbReference>
<dbReference type="Pfam" id="PF13432">
    <property type="entry name" value="TPR_16"/>
    <property type="match status" value="3"/>
</dbReference>
<evidence type="ECO:0000256" key="3">
    <source>
        <dbReference type="PROSITE-ProRule" id="PRU00339"/>
    </source>
</evidence>
<keyword evidence="2 3" id="KW-0802">TPR repeat</keyword>
<dbReference type="SMART" id="SM00028">
    <property type="entry name" value="TPR"/>
    <property type="match status" value="11"/>
</dbReference>
<gene>
    <name evidence="4" type="primary">prsT</name>
    <name evidence="4" type="ORF">ACFO4O_16750</name>
</gene>
<proteinExistence type="predicted"/>
<dbReference type="PANTHER" id="PTHR45586:SF1">
    <property type="entry name" value="LIPOPOLYSACCHARIDE ASSEMBLY PROTEIN B"/>
    <property type="match status" value="1"/>
</dbReference>
<organism evidence="4 5">
    <name type="scientific">Glaciecola siphonariae</name>
    <dbReference type="NCBI Taxonomy" id="521012"/>
    <lineage>
        <taxon>Bacteria</taxon>
        <taxon>Pseudomonadati</taxon>
        <taxon>Pseudomonadota</taxon>
        <taxon>Gammaproteobacteria</taxon>
        <taxon>Alteromonadales</taxon>
        <taxon>Alteromonadaceae</taxon>
        <taxon>Glaciecola</taxon>
    </lineage>
</organism>
<feature type="repeat" description="TPR" evidence="3">
    <location>
        <begin position="703"/>
        <end position="736"/>
    </location>
</feature>
<dbReference type="PROSITE" id="PS50005">
    <property type="entry name" value="TPR"/>
    <property type="match status" value="2"/>
</dbReference>
<feature type="repeat" description="TPR" evidence="3">
    <location>
        <begin position="807"/>
        <end position="840"/>
    </location>
</feature>
<comment type="caution">
    <text evidence="4">The sequence shown here is derived from an EMBL/GenBank/DDBJ whole genome shotgun (WGS) entry which is preliminary data.</text>
</comment>
<evidence type="ECO:0000256" key="1">
    <source>
        <dbReference type="ARBA" id="ARBA00022737"/>
    </source>
</evidence>
<dbReference type="RefSeq" id="WP_382410615.1">
    <property type="nucleotide sequence ID" value="NZ_JBHSGU010000029.1"/>
</dbReference>